<dbReference type="SUPFAM" id="SSF103007">
    <property type="entry name" value="Hypothetical protein TT1725"/>
    <property type="match status" value="1"/>
</dbReference>
<dbReference type="HOGENOM" id="CLU_149981_2_1_7"/>
<dbReference type="PANTHER" id="PTHR36441">
    <property type="entry name" value="HYPOTHETICAL CYTOSOLIC PROTEIN"/>
    <property type="match status" value="1"/>
</dbReference>
<evidence type="ECO:0008006" key="3">
    <source>
        <dbReference type="Google" id="ProtNLM"/>
    </source>
</evidence>
<dbReference type="RefSeq" id="WP_012647433.1">
    <property type="nucleotide sequence ID" value="NC_011979.1"/>
</dbReference>
<organism evidence="1 2">
    <name type="scientific">Geotalea daltonii (strain DSM 22248 / JCM 15807 / FRC-32)</name>
    <name type="common">Geobacter daltonii</name>
    <dbReference type="NCBI Taxonomy" id="316067"/>
    <lineage>
        <taxon>Bacteria</taxon>
        <taxon>Pseudomonadati</taxon>
        <taxon>Thermodesulfobacteriota</taxon>
        <taxon>Desulfuromonadia</taxon>
        <taxon>Geobacterales</taxon>
        <taxon>Geobacteraceae</taxon>
        <taxon>Geotalea</taxon>
    </lineage>
</organism>
<keyword evidence="2" id="KW-1185">Reference proteome</keyword>
<protein>
    <recommendedName>
        <fullName evidence="3">DUF503 domain-containing protein</fullName>
    </recommendedName>
</protein>
<dbReference type="KEGG" id="geo:Geob_2350"/>
<dbReference type="Pfam" id="PF04456">
    <property type="entry name" value="DUF503"/>
    <property type="match status" value="1"/>
</dbReference>
<sequence length="93" mass="10688">MRVYACRIQLFLTAQTLKEKRGIIKSVLARSRNRFNVAAAEVEHHDRKDTAVLAFATVAESGVIARRLLERLEEWLVEERPDVEVAAVEIEER</sequence>
<dbReference type="PANTHER" id="PTHR36441:SF1">
    <property type="entry name" value="DUF503 DOMAIN-CONTAINING PROTEIN"/>
    <property type="match status" value="1"/>
</dbReference>
<dbReference type="eggNOG" id="COG1550">
    <property type="taxonomic scope" value="Bacteria"/>
</dbReference>
<gene>
    <name evidence="1" type="ordered locus">Geob_2350</name>
</gene>
<proteinExistence type="predicted"/>
<name>B9LZF1_GEODF</name>
<dbReference type="Gene3D" id="3.30.70.1120">
    <property type="entry name" value="TT1725-like"/>
    <property type="match status" value="1"/>
</dbReference>
<dbReference type="OrthoDB" id="9809023at2"/>
<accession>B9LZF1</accession>
<dbReference type="AlphaFoldDB" id="B9LZF1"/>
<evidence type="ECO:0000313" key="1">
    <source>
        <dbReference type="EMBL" id="ACM20704.1"/>
    </source>
</evidence>
<dbReference type="InterPro" id="IPR007546">
    <property type="entry name" value="DUF503"/>
</dbReference>
<dbReference type="EMBL" id="CP001390">
    <property type="protein sequence ID" value="ACM20704.1"/>
    <property type="molecule type" value="Genomic_DNA"/>
</dbReference>
<dbReference type="Proteomes" id="UP000007721">
    <property type="component" value="Chromosome"/>
</dbReference>
<dbReference type="InterPro" id="IPR036746">
    <property type="entry name" value="TT1725-like_sf"/>
</dbReference>
<evidence type="ECO:0000313" key="2">
    <source>
        <dbReference type="Proteomes" id="UP000007721"/>
    </source>
</evidence>
<reference evidence="1 2" key="1">
    <citation type="submission" date="2009-01" db="EMBL/GenBank/DDBJ databases">
        <title>Complete sequence of Geobacter sp. FRC-32.</title>
        <authorList>
            <consortium name="US DOE Joint Genome Institute"/>
            <person name="Lucas S."/>
            <person name="Copeland A."/>
            <person name="Lapidus A."/>
            <person name="Glavina del Rio T."/>
            <person name="Dalin E."/>
            <person name="Tice H."/>
            <person name="Bruce D."/>
            <person name="Goodwin L."/>
            <person name="Pitluck S."/>
            <person name="Saunders E."/>
            <person name="Brettin T."/>
            <person name="Detter J.C."/>
            <person name="Han C."/>
            <person name="Larimer F."/>
            <person name="Land M."/>
            <person name="Hauser L."/>
            <person name="Kyrpides N."/>
            <person name="Ovchinnikova G."/>
            <person name="Kostka J."/>
            <person name="Richardson P."/>
        </authorList>
    </citation>
    <scope>NUCLEOTIDE SEQUENCE [LARGE SCALE GENOMIC DNA]</scope>
    <source>
        <strain evidence="2">DSM 22248 / JCM 15807 / FRC-32</strain>
    </source>
</reference>
<dbReference type="STRING" id="316067.Geob_2350"/>